<accession>A0ABT9ER63</accession>
<evidence type="ECO:0000313" key="2">
    <source>
        <dbReference type="Proteomes" id="UP001177341"/>
    </source>
</evidence>
<keyword evidence="2" id="KW-1185">Reference proteome</keyword>
<evidence type="ECO:0008006" key="3">
    <source>
        <dbReference type="Google" id="ProtNLM"/>
    </source>
</evidence>
<protein>
    <recommendedName>
        <fullName evidence="3">Transposase</fullName>
    </recommendedName>
</protein>
<name>A0ABT9ER63_9GAMM</name>
<dbReference type="EMBL" id="JAUYVO010000002">
    <property type="protein sequence ID" value="MDP2521556.1"/>
    <property type="molecule type" value="Genomic_DNA"/>
</dbReference>
<sequence>MSHMYYGLKVCNKQSMCHFGTQNNKQFNSLNGVDYSKPDSEEVHKLKRELSEIKKENEFLKKVSAY</sequence>
<reference evidence="1" key="1">
    <citation type="submission" date="2023-07" db="EMBL/GenBank/DDBJ databases">
        <title>Genome content predicts the carbon catabolic preferences of heterotrophic bacteria.</title>
        <authorList>
            <person name="Gralka M."/>
        </authorList>
    </citation>
    <scope>NUCLEOTIDE SEQUENCE</scope>
    <source>
        <strain evidence="1">5G01</strain>
    </source>
</reference>
<organism evidence="1 2">
    <name type="scientific">Neptunomonas phycophila</name>
    <dbReference type="NCBI Taxonomy" id="1572645"/>
    <lineage>
        <taxon>Bacteria</taxon>
        <taxon>Pseudomonadati</taxon>
        <taxon>Pseudomonadota</taxon>
        <taxon>Gammaproteobacteria</taxon>
        <taxon>Oceanospirillales</taxon>
        <taxon>Oceanospirillaceae</taxon>
        <taxon>Neptunomonas</taxon>
    </lineage>
</organism>
<dbReference type="Proteomes" id="UP001177341">
    <property type="component" value="Unassembled WGS sequence"/>
</dbReference>
<dbReference type="RefSeq" id="WP_305450155.1">
    <property type="nucleotide sequence ID" value="NZ_JAUYVO010000002.1"/>
</dbReference>
<comment type="caution">
    <text evidence="1">The sequence shown here is derived from an EMBL/GenBank/DDBJ whole genome shotgun (WGS) entry which is preliminary data.</text>
</comment>
<evidence type="ECO:0000313" key="1">
    <source>
        <dbReference type="EMBL" id="MDP2521556.1"/>
    </source>
</evidence>
<gene>
    <name evidence="1" type="ORF">Q8W30_03140</name>
</gene>
<proteinExistence type="predicted"/>